<gene>
    <name evidence="2" type="ORF">V6N12_035056</name>
</gene>
<dbReference type="Proteomes" id="UP001472677">
    <property type="component" value="Unassembled WGS sequence"/>
</dbReference>
<evidence type="ECO:0000313" key="3">
    <source>
        <dbReference type="Proteomes" id="UP001472677"/>
    </source>
</evidence>
<accession>A0ABR2AET3</accession>
<sequence length="105" mass="11852">MLGFKTREEVGKEERSVKLRDDGNQQRINLEERAPSPRVPFSFTQENVVLPPLSPVSFSDYFKFNRNTTFNQLLDIPLSSQVQGHADGSLQPNDLPSHQHLASSS</sequence>
<keyword evidence="3" id="KW-1185">Reference proteome</keyword>
<proteinExistence type="predicted"/>
<feature type="region of interest" description="Disordered" evidence="1">
    <location>
        <begin position="82"/>
        <end position="105"/>
    </location>
</feature>
<evidence type="ECO:0000256" key="1">
    <source>
        <dbReference type="SAM" id="MobiDB-lite"/>
    </source>
</evidence>
<name>A0ABR2AET3_9ROSI</name>
<reference evidence="2 3" key="1">
    <citation type="journal article" date="2024" name="G3 (Bethesda)">
        <title>Genome assembly of Hibiscus sabdariffa L. provides insights into metabolisms of medicinal natural products.</title>
        <authorList>
            <person name="Kim T."/>
        </authorList>
    </citation>
    <scope>NUCLEOTIDE SEQUENCE [LARGE SCALE GENOMIC DNA]</scope>
    <source>
        <strain evidence="2">TK-2024</strain>
        <tissue evidence="2">Old leaves</tissue>
    </source>
</reference>
<organism evidence="2 3">
    <name type="scientific">Hibiscus sabdariffa</name>
    <name type="common">roselle</name>
    <dbReference type="NCBI Taxonomy" id="183260"/>
    <lineage>
        <taxon>Eukaryota</taxon>
        <taxon>Viridiplantae</taxon>
        <taxon>Streptophyta</taxon>
        <taxon>Embryophyta</taxon>
        <taxon>Tracheophyta</taxon>
        <taxon>Spermatophyta</taxon>
        <taxon>Magnoliopsida</taxon>
        <taxon>eudicotyledons</taxon>
        <taxon>Gunneridae</taxon>
        <taxon>Pentapetalae</taxon>
        <taxon>rosids</taxon>
        <taxon>malvids</taxon>
        <taxon>Malvales</taxon>
        <taxon>Malvaceae</taxon>
        <taxon>Malvoideae</taxon>
        <taxon>Hibiscus</taxon>
    </lineage>
</organism>
<evidence type="ECO:0000313" key="2">
    <source>
        <dbReference type="EMBL" id="KAK8491685.1"/>
    </source>
</evidence>
<protein>
    <submittedName>
        <fullName evidence="2">Uncharacterized protein</fullName>
    </submittedName>
</protein>
<feature type="compositionally biased region" description="Polar residues" evidence="1">
    <location>
        <begin position="90"/>
        <end position="105"/>
    </location>
</feature>
<feature type="region of interest" description="Disordered" evidence="1">
    <location>
        <begin position="1"/>
        <end position="34"/>
    </location>
</feature>
<comment type="caution">
    <text evidence="2">The sequence shown here is derived from an EMBL/GenBank/DDBJ whole genome shotgun (WGS) entry which is preliminary data.</text>
</comment>
<dbReference type="EMBL" id="JBBPBM010000775">
    <property type="protein sequence ID" value="KAK8491685.1"/>
    <property type="molecule type" value="Genomic_DNA"/>
</dbReference>